<feature type="domain" description="Transposase IS4-like" evidence="6">
    <location>
        <begin position="144"/>
        <end position="331"/>
    </location>
</feature>
<dbReference type="GO" id="GO:0004803">
    <property type="term" value="F:transposase activity"/>
    <property type="evidence" value="ECO:0007669"/>
    <property type="project" value="InterPro"/>
</dbReference>
<dbReference type="InterPro" id="IPR002559">
    <property type="entry name" value="Transposase_11"/>
</dbReference>
<feature type="domain" description="Transposase InsH N-terminal" evidence="7">
    <location>
        <begin position="18"/>
        <end position="117"/>
    </location>
</feature>
<evidence type="ECO:0000256" key="4">
    <source>
        <dbReference type="ARBA" id="ARBA00023125"/>
    </source>
</evidence>
<evidence type="ECO:0000256" key="5">
    <source>
        <dbReference type="ARBA" id="ARBA00023172"/>
    </source>
</evidence>
<dbReference type="InterPro" id="IPR008490">
    <property type="entry name" value="Transposase_InsH_N"/>
</dbReference>
<evidence type="ECO:0000259" key="7">
    <source>
        <dbReference type="Pfam" id="PF05598"/>
    </source>
</evidence>
<keyword evidence="4" id="KW-0238">DNA-binding</keyword>
<keyword evidence="8" id="KW-0614">Plasmid</keyword>
<dbReference type="NCBIfam" id="NF033581">
    <property type="entry name" value="transpos_IS5_4"/>
    <property type="match status" value="1"/>
</dbReference>
<geneLocation type="plasmid" evidence="8">
    <name>pQBR55</name>
</geneLocation>
<dbReference type="GO" id="GO:0003677">
    <property type="term" value="F:DNA binding"/>
    <property type="evidence" value="ECO:0007669"/>
    <property type="project" value="UniProtKB-KW"/>
</dbReference>
<keyword evidence="5" id="KW-0233">DNA recombination</keyword>
<dbReference type="Pfam" id="PF05598">
    <property type="entry name" value="DUF772"/>
    <property type="match status" value="1"/>
</dbReference>
<protein>
    <submittedName>
        <fullName evidence="8">Mobile element protein</fullName>
    </submittedName>
</protein>
<proteinExistence type="inferred from homology"/>
<dbReference type="InterPro" id="IPR047959">
    <property type="entry name" value="Transpos_IS5"/>
</dbReference>
<evidence type="ECO:0000256" key="3">
    <source>
        <dbReference type="ARBA" id="ARBA00022578"/>
    </source>
</evidence>
<evidence type="ECO:0000313" key="8">
    <source>
        <dbReference type="EMBL" id="CEK42470.1"/>
    </source>
</evidence>
<dbReference type="RefSeq" id="WP_023082810.1">
    <property type="nucleotide sequence ID" value="NZ_LN713927.1"/>
</dbReference>
<gene>
    <name evidence="8" type="ORF">PQBR55_0091</name>
</gene>
<reference evidence="8" key="1">
    <citation type="submission" date="2014-12" db="EMBL/GenBank/DDBJ databases">
        <authorList>
            <person name="Hall J."/>
        </authorList>
    </citation>
    <scope>NUCLEOTIDE SEQUENCE [LARGE SCALE GENOMIC DNA]</scope>
    <source>
        <strain evidence="8">SBW25</strain>
        <plasmid evidence="8">pQBR55</plasmid>
    </source>
</reference>
<evidence type="ECO:0000256" key="2">
    <source>
        <dbReference type="ARBA" id="ARBA00010075"/>
    </source>
</evidence>
<dbReference type="PANTHER" id="PTHR35604:SF2">
    <property type="entry name" value="TRANSPOSASE INSH FOR INSERTION SEQUENCE ELEMENT IS5A-RELATED"/>
    <property type="match status" value="1"/>
</dbReference>
<sequence>MKKRTAIKTDLFADEHHRKKIDTLGDPLAQIESYIDFAALAAEVDRVAPRPVSPQGGRPPYPTETMVRILVLKRLYNLSDEQMEYQLLDRMSYKRFCGLASAVNIPDRTTVWTFENRIGDAGAKVLFDGVTAQLLRHGFIARGGQIVDATLVPAPKQRNSREENKLVREGAMPANWKPAKRRQKDTDATWTQKHGKNHFGYKLSVNVDKKYKIIRKFETDTASVHDSKHFDALIDRSNTSRDVYADRGHTSADREGWLKDHGYRNQIQRKGYRNKPLSECQQRRNHRIAKTRARVEHVFASIEQMGGKLIRTIGQGRANFAMTMMAACYNLKRLVYFQKAGIKAF</sequence>
<evidence type="ECO:0000259" key="6">
    <source>
        <dbReference type="Pfam" id="PF01609"/>
    </source>
</evidence>
<dbReference type="Pfam" id="PF01609">
    <property type="entry name" value="DDE_Tnp_1"/>
    <property type="match status" value="1"/>
</dbReference>
<dbReference type="GO" id="GO:0006313">
    <property type="term" value="P:DNA transposition"/>
    <property type="evidence" value="ECO:0007669"/>
    <property type="project" value="InterPro"/>
</dbReference>
<dbReference type="AlphaFoldDB" id="A0A0G4E5I6"/>
<reference evidence="8" key="2">
    <citation type="submission" date="2015-06" db="EMBL/GenBank/DDBJ databases">
        <title>Environmentally co-occuring mercury resistance plasmids are genetically and phenotypically diverse and confer variable context-dependent fitness effects.</title>
        <authorList>
            <person name="Hall J.P.J."/>
            <person name="Harrison E."/>
            <person name="Lilley A.K."/>
            <person name="Paterson S."/>
            <person name="Spiers A.J."/>
            <person name="Brockhurst M.A."/>
        </authorList>
    </citation>
    <scope>NUCLEOTIDE SEQUENCE [LARGE SCALE GENOMIC DNA]</scope>
    <source>
        <strain evidence="8">SBW25</strain>
        <plasmid evidence="8">pQBR55</plasmid>
    </source>
</reference>
<name>A0A0G4E5I6_PSEFS</name>
<organism evidence="8">
    <name type="scientific">Pseudomonas fluorescens (strain SBW25)</name>
    <dbReference type="NCBI Taxonomy" id="216595"/>
    <lineage>
        <taxon>Bacteria</taxon>
        <taxon>Pseudomonadati</taxon>
        <taxon>Pseudomonadota</taxon>
        <taxon>Gammaproteobacteria</taxon>
        <taxon>Pseudomonadales</taxon>
        <taxon>Pseudomonadaceae</taxon>
        <taxon>Pseudomonas</taxon>
    </lineage>
</organism>
<comment type="function">
    <text evidence="1">Involved in the transposition of the insertion sequence IS5.</text>
</comment>
<comment type="similarity">
    <text evidence="2">Belongs to the transposase 11 family.</text>
</comment>
<dbReference type="PANTHER" id="PTHR35604">
    <property type="entry name" value="TRANSPOSASE INSH FOR INSERTION SEQUENCE ELEMENT IS5A-RELATED"/>
    <property type="match status" value="1"/>
</dbReference>
<accession>A0A0G4E5I6</accession>
<dbReference type="EMBL" id="LN713927">
    <property type="protein sequence ID" value="CEK42470.1"/>
    <property type="molecule type" value="Genomic_DNA"/>
</dbReference>
<evidence type="ECO:0000256" key="1">
    <source>
        <dbReference type="ARBA" id="ARBA00003544"/>
    </source>
</evidence>
<keyword evidence="3" id="KW-0815">Transposition</keyword>